<keyword evidence="2" id="KW-1185">Reference proteome</keyword>
<protein>
    <recommendedName>
        <fullName evidence="3">Helix-turn-helix domain-containing protein</fullName>
    </recommendedName>
</protein>
<dbReference type="RefSeq" id="WP_208147177.1">
    <property type="nucleotide sequence ID" value="NZ_JAGETV010000002.1"/>
</dbReference>
<dbReference type="Proteomes" id="UP000664835">
    <property type="component" value="Unassembled WGS sequence"/>
</dbReference>
<accession>A0ABS3Q3E1</accession>
<evidence type="ECO:0000313" key="2">
    <source>
        <dbReference type="Proteomes" id="UP000664835"/>
    </source>
</evidence>
<organism evidence="1 2">
    <name type="scientific">Thiomicrorhabdus marina</name>
    <dbReference type="NCBI Taxonomy" id="2818442"/>
    <lineage>
        <taxon>Bacteria</taxon>
        <taxon>Pseudomonadati</taxon>
        <taxon>Pseudomonadota</taxon>
        <taxon>Gammaproteobacteria</taxon>
        <taxon>Thiotrichales</taxon>
        <taxon>Piscirickettsiaceae</taxon>
        <taxon>Thiomicrorhabdus</taxon>
    </lineage>
</organism>
<comment type="caution">
    <text evidence="1">The sequence shown here is derived from an EMBL/GenBank/DDBJ whole genome shotgun (WGS) entry which is preliminary data.</text>
</comment>
<gene>
    <name evidence="1" type="ORF">J3998_02065</name>
</gene>
<dbReference type="EMBL" id="JAGETV010000002">
    <property type="protein sequence ID" value="MBO1926350.1"/>
    <property type="molecule type" value="Genomic_DNA"/>
</dbReference>
<reference evidence="1 2" key="1">
    <citation type="submission" date="2021-03" db="EMBL/GenBank/DDBJ databases">
        <title>Thiomicrorhabdus sp.nov.,novel sulfur-oxidizing bacteria isolated from coastal sediment.</title>
        <authorList>
            <person name="Liu X."/>
        </authorList>
    </citation>
    <scope>NUCLEOTIDE SEQUENCE [LARGE SCALE GENOMIC DNA]</scope>
    <source>
        <strain evidence="1 2">6S2-11</strain>
    </source>
</reference>
<name>A0ABS3Q3E1_9GAMM</name>
<evidence type="ECO:0008006" key="3">
    <source>
        <dbReference type="Google" id="ProtNLM"/>
    </source>
</evidence>
<evidence type="ECO:0000313" key="1">
    <source>
        <dbReference type="EMBL" id="MBO1926350.1"/>
    </source>
</evidence>
<proteinExistence type="predicted"/>
<sequence>MIYLKKIQGFRVVQKGLWKINNAHSFCELFLDKFLVNGFGAMPKRECEIYLLHLLLKDGQFKNEKGQTDFHEMSLDLKMTETKVRNLVYEIELKYQQSFAKTGF</sequence>